<evidence type="ECO:0000256" key="3">
    <source>
        <dbReference type="ARBA" id="ARBA00022618"/>
    </source>
</evidence>
<reference evidence="11 12" key="1">
    <citation type="submission" date="2018-02" db="EMBL/GenBank/DDBJ databases">
        <title>Draft genome sequences of Elsinoe sp., causing black scab on jojoba.</title>
        <authorList>
            <person name="Stodart B."/>
            <person name="Jeffress S."/>
            <person name="Ash G."/>
            <person name="Arun Chinnappa K."/>
        </authorList>
    </citation>
    <scope>NUCLEOTIDE SEQUENCE [LARGE SCALE GENOMIC DNA]</scope>
    <source>
        <strain evidence="11 12">Hillstone_2</strain>
    </source>
</reference>
<feature type="signal peptide" evidence="9">
    <location>
        <begin position="1"/>
        <end position="26"/>
    </location>
</feature>
<keyword evidence="5" id="KW-0833">Ubl conjugation pathway</keyword>
<comment type="similarity">
    <text evidence="1">Belongs to the APC5 family.</text>
</comment>
<dbReference type="PANTHER" id="PTHR12830">
    <property type="entry name" value="ANAPHASE-PROMOTING COMPLEX SUBUNIT 5"/>
    <property type="match status" value="1"/>
</dbReference>
<comment type="function">
    <text evidence="8">Component of the anaphase promoting complex/cyclosome (APC/C), a cell cycle-regulated E3 ubiquitin ligase that controls progression through mitosis and the G1 phase of the cell cycle. The APC/C complex acts by mediating ubiquitination and subsequent degradation of target proteins: it mainly mediates the formation of 'Lys-11'-linked polyubiquitin chains and, to a lower extent, the formation of 'Lys-48'- and 'Lys-63'-linked polyubiquitin chains. The APC/C complex catalyzes assembly of branched 'Lys-11'-/'Lys-48'-linked branched ubiquitin chains on target proteins.</text>
</comment>
<evidence type="ECO:0000259" key="10">
    <source>
        <dbReference type="Pfam" id="PF12862"/>
    </source>
</evidence>
<comment type="caution">
    <text evidence="11">The sequence shown here is derived from an EMBL/GenBank/DDBJ whole genome shotgun (WGS) entry which is preliminary data.</text>
</comment>
<protein>
    <recommendedName>
        <fullName evidence="2">Anaphase-promoting complex subunit 5</fullName>
    </recommendedName>
    <alternativeName>
        <fullName evidence="7">Cyclosome subunit 5</fullName>
    </alternativeName>
</protein>
<gene>
    <name evidence="11" type="ORF">C1H76_4645</name>
</gene>
<dbReference type="PANTHER" id="PTHR12830:SF9">
    <property type="entry name" value="ANAPHASE-PROMOTING COMPLEX SUBUNIT 5"/>
    <property type="match status" value="1"/>
</dbReference>
<proteinExistence type="inferred from homology"/>
<sequence length="760" mass="86645">MSRFLSPAKICLILLIDVYFNHEAKASDTIHLLSFISKHILRRNGNSKTSEDQSQAPQITSLNQFQTLLTPLTSNLPGRSLYDVYLRYLWGLTSFEQLDHLFEKSRTPDPESTSRCLPISSSSPFGQYLRRCQLEFVRLQFSDAQQLWEDFLIFRESSWSAWAARNPDEAESRDSGGISMDDLVSPILLDRQQKRRADGHQVLPSQDLLDRTIQFQLEQIQGTGCRLPSEMQDRLADMIQHASSRPADVHFINFFNSWRSGAYSEAIDNLHRYFDYAMESYGSHQTIKTYHQYALLHLAVLHADFGSYEEAISAMDECIATARENQDSRCLNFGLSWLLHLRRAHPEYIKHERLLHSTAFAGSDSDILFFLQQKALESKDWTQLSSTLLSQAESVVQSGQSVAKALDYSYQSHHLNSKYALHGLQPTQVRLHGSLFSQIGLFSLAQLQGETFATIFERKATRPEALSMQCVQAYQLACRGNYEGAMEKLMKNDPSSYRTLRMHNLHFGFANMIRNEIAASERLVPKIKPLRNMAEPDVAFETHVLEIEYLQKANKSQVALEKIEELFREFKTDPGSSYIHRIRLLIIKANLWAHVGKPTKGFSIALRAANAGYMRCLLPYLCQGVAALAAILIELEEYEAARRLLDSVIPKALETADIFLSARLYSLLTDTLVGQATKDHTKGSKDFDQLLNSAQVYLERAKEGFDKVQDLDGTLACLQKKALLFRFRGEEALAEEMEEMYDAEVGEVRRREREMRGVEG</sequence>
<evidence type="ECO:0000256" key="2">
    <source>
        <dbReference type="ARBA" id="ARBA00016066"/>
    </source>
</evidence>
<keyword evidence="4" id="KW-0498">Mitosis</keyword>
<dbReference type="UniPathway" id="UPA00143"/>
<dbReference type="GO" id="GO:0005680">
    <property type="term" value="C:anaphase-promoting complex"/>
    <property type="evidence" value="ECO:0007669"/>
    <property type="project" value="InterPro"/>
</dbReference>
<dbReference type="GO" id="GO:0045842">
    <property type="term" value="P:positive regulation of mitotic metaphase/anaphase transition"/>
    <property type="evidence" value="ECO:0007669"/>
    <property type="project" value="TreeGrafter"/>
</dbReference>
<dbReference type="Proteomes" id="UP000308133">
    <property type="component" value="Unassembled WGS sequence"/>
</dbReference>
<evidence type="ECO:0000313" key="12">
    <source>
        <dbReference type="Proteomes" id="UP000308133"/>
    </source>
</evidence>
<dbReference type="GO" id="GO:0051301">
    <property type="term" value="P:cell division"/>
    <property type="evidence" value="ECO:0007669"/>
    <property type="project" value="UniProtKB-KW"/>
</dbReference>
<dbReference type="AlphaFoldDB" id="A0A4U7B6J2"/>
<dbReference type="InterPro" id="IPR011990">
    <property type="entry name" value="TPR-like_helical_dom_sf"/>
</dbReference>
<dbReference type="Pfam" id="PF12862">
    <property type="entry name" value="ANAPC5"/>
    <property type="match status" value="1"/>
</dbReference>
<dbReference type="GO" id="GO:0070979">
    <property type="term" value="P:protein K11-linked ubiquitination"/>
    <property type="evidence" value="ECO:0007669"/>
    <property type="project" value="TreeGrafter"/>
</dbReference>
<evidence type="ECO:0000256" key="6">
    <source>
        <dbReference type="ARBA" id="ARBA00023306"/>
    </source>
</evidence>
<evidence type="ECO:0000256" key="7">
    <source>
        <dbReference type="ARBA" id="ARBA00031069"/>
    </source>
</evidence>
<feature type="chain" id="PRO_5020211357" description="Anaphase-promoting complex subunit 5" evidence="9">
    <location>
        <begin position="27"/>
        <end position="760"/>
    </location>
</feature>
<evidence type="ECO:0000256" key="9">
    <source>
        <dbReference type="SAM" id="SignalP"/>
    </source>
</evidence>
<keyword evidence="6" id="KW-0131">Cell cycle</keyword>
<evidence type="ECO:0000256" key="1">
    <source>
        <dbReference type="ARBA" id="ARBA00007450"/>
    </source>
</evidence>
<evidence type="ECO:0000256" key="8">
    <source>
        <dbReference type="ARBA" id="ARBA00045696"/>
    </source>
</evidence>
<dbReference type="InterPro" id="IPR026000">
    <property type="entry name" value="Apc5_dom"/>
</dbReference>
<dbReference type="InterPro" id="IPR037679">
    <property type="entry name" value="Apc5"/>
</dbReference>
<evidence type="ECO:0000256" key="4">
    <source>
        <dbReference type="ARBA" id="ARBA00022776"/>
    </source>
</evidence>
<name>A0A4U7B6J2_9PEZI</name>
<dbReference type="GO" id="GO:0031145">
    <property type="term" value="P:anaphase-promoting complex-dependent catabolic process"/>
    <property type="evidence" value="ECO:0007669"/>
    <property type="project" value="TreeGrafter"/>
</dbReference>
<evidence type="ECO:0000313" key="11">
    <source>
        <dbReference type="EMBL" id="TKX23097.1"/>
    </source>
</evidence>
<feature type="domain" description="Anaphase-promoting complex subunit 5" evidence="10">
    <location>
        <begin position="250"/>
        <end position="344"/>
    </location>
</feature>
<dbReference type="EMBL" id="PTQR01000057">
    <property type="protein sequence ID" value="TKX23097.1"/>
    <property type="molecule type" value="Genomic_DNA"/>
</dbReference>
<dbReference type="SUPFAM" id="SSF48452">
    <property type="entry name" value="TPR-like"/>
    <property type="match status" value="1"/>
</dbReference>
<evidence type="ECO:0000256" key="5">
    <source>
        <dbReference type="ARBA" id="ARBA00022786"/>
    </source>
</evidence>
<organism evidence="11 12">
    <name type="scientific">Elsinoe australis</name>
    <dbReference type="NCBI Taxonomy" id="40998"/>
    <lineage>
        <taxon>Eukaryota</taxon>
        <taxon>Fungi</taxon>
        <taxon>Dikarya</taxon>
        <taxon>Ascomycota</taxon>
        <taxon>Pezizomycotina</taxon>
        <taxon>Dothideomycetes</taxon>
        <taxon>Dothideomycetidae</taxon>
        <taxon>Myriangiales</taxon>
        <taxon>Elsinoaceae</taxon>
        <taxon>Elsinoe</taxon>
    </lineage>
</organism>
<accession>A0A4U7B6J2</accession>
<keyword evidence="9" id="KW-0732">Signal</keyword>
<keyword evidence="3" id="KW-0132">Cell division</keyword>